<dbReference type="InterPro" id="IPR039447">
    <property type="entry name" value="UreH-like_TM_dom"/>
</dbReference>
<keyword evidence="1" id="KW-0472">Membrane</keyword>
<evidence type="ECO:0000256" key="1">
    <source>
        <dbReference type="SAM" id="Phobius"/>
    </source>
</evidence>
<keyword evidence="1" id="KW-1133">Transmembrane helix</keyword>
<feature type="transmembrane region" description="Helical" evidence="1">
    <location>
        <begin position="6"/>
        <end position="35"/>
    </location>
</feature>
<dbReference type="AlphaFoldDB" id="A0A0U1P5F2"/>
<dbReference type="PANTHER" id="PTHR42208">
    <property type="entry name" value="HEAVY METAL TRANSPORTER-RELATED"/>
    <property type="match status" value="1"/>
</dbReference>
<evidence type="ECO:0000259" key="2">
    <source>
        <dbReference type="Pfam" id="PF13386"/>
    </source>
</evidence>
<sequence length="227" mass="24410">MPSLDFYAAFLIGLMGAGHCVGMCGGVAAAITIGMPNNTHQKRRWIYLLNYNIGRLVSYTIAGGLIGAALAGISTLNGTSNPLVYMRLFAALMMIILGLYIGQWWAGLSQIERAGQKIWRHISPIATSLLPLKSPVKALPFGFLWGWLPCGLVYSTLTWAAVSGSALNGAAVMFAFGLGTLPAMLAVGGFADKLKNWLKNRIFRRISALLLISYGVQTGYIAINQIL</sequence>
<dbReference type="RefSeq" id="WP_023932300.1">
    <property type="nucleotide sequence ID" value="NZ_DF196819.1"/>
</dbReference>
<dbReference type="PANTHER" id="PTHR42208:SF1">
    <property type="entry name" value="HEAVY METAL TRANSPORTER"/>
    <property type="match status" value="1"/>
</dbReference>
<feature type="transmembrane region" description="Helical" evidence="1">
    <location>
        <begin position="202"/>
        <end position="223"/>
    </location>
</feature>
<dbReference type="eggNOG" id="COG2836">
    <property type="taxonomic scope" value="Bacteria"/>
</dbReference>
<organism evidence="3 4">
    <name type="scientific">Photobacterium leiognathi lrivu.4.1</name>
    <dbReference type="NCBI Taxonomy" id="1248232"/>
    <lineage>
        <taxon>Bacteria</taxon>
        <taxon>Pseudomonadati</taxon>
        <taxon>Pseudomonadota</taxon>
        <taxon>Gammaproteobacteria</taxon>
        <taxon>Vibrionales</taxon>
        <taxon>Vibrionaceae</taxon>
        <taxon>Photobacterium</taxon>
    </lineage>
</organism>
<proteinExistence type="predicted"/>
<reference evidence="4" key="1">
    <citation type="submission" date="2012-12" db="EMBL/GenBank/DDBJ databases">
        <title>Genome Sequence of Photobacterium leiognathi lrivu.4.1.</title>
        <authorList>
            <person name="Urbanczyk H."/>
            <person name="Ogura Y."/>
            <person name="Hayashi T."/>
            <person name="Dunlap P.V."/>
        </authorList>
    </citation>
    <scope>NUCLEOTIDE SEQUENCE [LARGE SCALE GENOMIC DNA]</scope>
    <source>
        <strain evidence="4">lrivu.4.1</strain>
    </source>
</reference>
<dbReference type="Proteomes" id="UP000030675">
    <property type="component" value="Unassembled WGS sequence"/>
</dbReference>
<name>A0A0U1P5F2_PHOLE</name>
<dbReference type="Pfam" id="PF13386">
    <property type="entry name" value="DsbD_2"/>
    <property type="match status" value="1"/>
</dbReference>
<evidence type="ECO:0000313" key="4">
    <source>
        <dbReference type="Proteomes" id="UP000030675"/>
    </source>
</evidence>
<protein>
    <submittedName>
        <fullName evidence="3">Putative membrane protein</fullName>
    </submittedName>
</protein>
<feature type="transmembrane region" description="Helical" evidence="1">
    <location>
        <begin position="56"/>
        <end position="76"/>
    </location>
</feature>
<evidence type="ECO:0000313" key="3">
    <source>
        <dbReference type="EMBL" id="GAD29779.1"/>
    </source>
</evidence>
<feature type="transmembrane region" description="Helical" evidence="1">
    <location>
        <begin position="169"/>
        <end position="190"/>
    </location>
</feature>
<keyword evidence="1" id="KW-0812">Transmembrane</keyword>
<gene>
    <name evidence="3" type="ORF">PLEI_1432</name>
</gene>
<dbReference type="EMBL" id="DF196819">
    <property type="protein sequence ID" value="GAD29779.1"/>
    <property type="molecule type" value="Genomic_DNA"/>
</dbReference>
<feature type="domain" description="Urease accessory protein UreH-like transmembrane" evidence="2">
    <location>
        <begin position="8"/>
        <end position="216"/>
    </location>
</feature>
<dbReference type="HOGENOM" id="CLU_032635_0_0_6"/>
<accession>A0A0U1P5F2</accession>
<feature type="transmembrane region" description="Helical" evidence="1">
    <location>
        <begin position="88"/>
        <end position="108"/>
    </location>
</feature>
<feature type="transmembrane region" description="Helical" evidence="1">
    <location>
        <begin position="138"/>
        <end position="157"/>
    </location>
</feature>